<dbReference type="Gene3D" id="3.30.565.10">
    <property type="entry name" value="Histidine kinase-like ATPase, C-terminal domain"/>
    <property type="match status" value="2"/>
</dbReference>
<dbReference type="EC" id="2.7.13.3" evidence="2"/>
<keyword evidence="4" id="KW-0547">Nucleotide-binding</keyword>
<dbReference type="InterPro" id="IPR005467">
    <property type="entry name" value="His_kinase_dom"/>
</dbReference>
<dbReference type="RefSeq" id="WP_015363924.1">
    <property type="nucleotide sequence ID" value="NZ_QKZR01000005.1"/>
</dbReference>
<evidence type="ECO:0000256" key="1">
    <source>
        <dbReference type="ARBA" id="ARBA00000085"/>
    </source>
</evidence>
<dbReference type="PANTHER" id="PTHR44936:SF10">
    <property type="entry name" value="SENSOR PROTEIN RSTB"/>
    <property type="match status" value="1"/>
</dbReference>
<evidence type="ECO:0000313" key="9">
    <source>
        <dbReference type="EMBL" id="PZX38178.1"/>
    </source>
</evidence>
<dbReference type="GO" id="GO:0016301">
    <property type="term" value="F:kinase activity"/>
    <property type="evidence" value="ECO:0007669"/>
    <property type="project" value="UniProtKB-KW"/>
</dbReference>
<keyword evidence="3" id="KW-0808">Transferase</keyword>
<sequence length="791" mass="90955">MQKPLQFKVSSALKNIIGRDLITDDFIAVFELVKNSYDAHATRVDVIFQDIYTEKGKIIIKDNGKGMGYQDLLDKWLFVARSSKKEGDEEDSYKNFRDKIKVKRAYAGAKGIGRFSCDRLGSELYLETIKDEENAKTEALITDWNKFEEDSNNEFVNVSVLHETLKVSSYGINKGTVLEISNLHSVWDRYKFERLKDSLARLINPSTIQDDDSFKIFLSVEDEKEGDLKQKKKNSKLFEKGKLDESEIDYFHIINGEIKNPIFETLQLKTSYIESDIQKDNIITTLFEGGQLVYKVVEKNPFMDLTNIHYSIYFLNHSAKLTFARRMGVDSVEYGHIFVYKNGLRVYPYGERGEDPFKMDNRKAQGYSRYLGTREVLGYISINGENNNLRETSSRGDGFIRTKSYENLETQFYETLKKLEKYTIEITDWGNFLSESDYININESFIKNEGKDNERDFNVNDNLSKLILSLTNSKSVVSFEIAPNILSLLDSKSKDSAEGVLKSISDSLDENDFDKNEVKKTIKSVEKKLSDLKKSKEEAEEEALEKHIENEGLKAELNTEIANRLFSDSVIGREKKDLLSLQHQITHTANNISWSLDKLTELIENEESKDKLLNRVQNISLEVQKIVSSSRFVTKANFSTEASRITEDIVSFINHYIEKIYVPNDSYIHSRNQIEINIKTPKSIKKVMSFRPLEITVLLDNLFVNSRKADATRIDLTWSKTKDNLLLNFKDYGNGIPDEILNKIFNFKFSTTDGSGIGLYHTRKILKKYNGTIIALENISDGAEFQIKLPI</sequence>
<evidence type="ECO:0000313" key="10">
    <source>
        <dbReference type="Proteomes" id="UP000248584"/>
    </source>
</evidence>
<dbReference type="InterPro" id="IPR050980">
    <property type="entry name" value="2C_sensor_his_kinase"/>
</dbReference>
<evidence type="ECO:0000256" key="4">
    <source>
        <dbReference type="ARBA" id="ARBA00022741"/>
    </source>
</evidence>
<keyword evidence="7" id="KW-0175">Coiled coil</keyword>
<dbReference type="PANTHER" id="PTHR44936">
    <property type="entry name" value="SENSOR PROTEIN CREC"/>
    <property type="match status" value="1"/>
</dbReference>
<feature type="coiled-coil region" evidence="7">
    <location>
        <begin position="515"/>
        <end position="556"/>
    </location>
</feature>
<dbReference type="PROSITE" id="PS50109">
    <property type="entry name" value="HIS_KIN"/>
    <property type="match status" value="1"/>
</dbReference>
<dbReference type="PRINTS" id="PR00344">
    <property type="entry name" value="BCTRLSENSOR"/>
</dbReference>
<gene>
    <name evidence="9" type="ORF">LX97_02759</name>
</gene>
<protein>
    <recommendedName>
        <fullName evidence="2">histidine kinase</fullName>
        <ecNumber evidence="2">2.7.13.3</ecNumber>
    </recommendedName>
</protein>
<dbReference type="Pfam" id="PF13589">
    <property type="entry name" value="HATPase_c_3"/>
    <property type="match status" value="1"/>
</dbReference>
<dbReference type="SUPFAM" id="SSF55874">
    <property type="entry name" value="ATPase domain of HSP90 chaperone/DNA topoisomerase II/histidine kinase"/>
    <property type="match status" value="2"/>
</dbReference>
<dbReference type="InterPro" id="IPR003594">
    <property type="entry name" value="HATPase_dom"/>
</dbReference>
<dbReference type="InterPro" id="IPR004358">
    <property type="entry name" value="Sig_transdc_His_kin-like_C"/>
</dbReference>
<proteinExistence type="predicted"/>
<evidence type="ECO:0000256" key="3">
    <source>
        <dbReference type="ARBA" id="ARBA00022679"/>
    </source>
</evidence>
<evidence type="ECO:0000256" key="2">
    <source>
        <dbReference type="ARBA" id="ARBA00012438"/>
    </source>
</evidence>
<keyword evidence="5 9" id="KW-0418">Kinase</keyword>
<dbReference type="EMBL" id="QKZR01000005">
    <property type="protein sequence ID" value="PZX38178.1"/>
    <property type="molecule type" value="Genomic_DNA"/>
</dbReference>
<dbReference type="InterPro" id="IPR036890">
    <property type="entry name" value="HATPase_C_sf"/>
</dbReference>
<keyword evidence="10" id="KW-1185">Reference proteome</keyword>
<evidence type="ECO:0000256" key="7">
    <source>
        <dbReference type="SAM" id="Coils"/>
    </source>
</evidence>
<dbReference type="Proteomes" id="UP000248584">
    <property type="component" value="Unassembled WGS sequence"/>
</dbReference>
<feature type="domain" description="Histidine kinase" evidence="8">
    <location>
        <begin position="580"/>
        <end position="791"/>
    </location>
</feature>
<evidence type="ECO:0000256" key="5">
    <source>
        <dbReference type="ARBA" id="ARBA00022777"/>
    </source>
</evidence>
<evidence type="ECO:0000259" key="8">
    <source>
        <dbReference type="PROSITE" id="PS50109"/>
    </source>
</evidence>
<organism evidence="9 10">
    <name type="scientific">Nonlabens dokdonensis</name>
    <dbReference type="NCBI Taxonomy" id="328515"/>
    <lineage>
        <taxon>Bacteria</taxon>
        <taxon>Pseudomonadati</taxon>
        <taxon>Bacteroidota</taxon>
        <taxon>Flavobacteriia</taxon>
        <taxon>Flavobacteriales</taxon>
        <taxon>Flavobacteriaceae</taxon>
        <taxon>Nonlabens</taxon>
    </lineage>
</organism>
<name>A0ABX5PVE9_9FLAO</name>
<evidence type="ECO:0000256" key="6">
    <source>
        <dbReference type="ARBA" id="ARBA00022840"/>
    </source>
</evidence>
<reference evidence="9 10" key="1">
    <citation type="submission" date="2018-06" db="EMBL/GenBank/DDBJ databases">
        <title>Genomic Encyclopedia of Archaeal and Bacterial Type Strains, Phase II (KMG-II): from individual species to whole genera.</title>
        <authorList>
            <person name="Goeker M."/>
        </authorList>
    </citation>
    <scope>NUCLEOTIDE SEQUENCE [LARGE SCALE GENOMIC DNA]</scope>
    <source>
        <strain evidence="9 10">DSM 17205</strain>
    </source>
</reference>
<comment type="caution">
    <text evidence="9">The sequence shown here is derived from an EMBL/GenBank/DDBJ whole genome shotgun (WGS) entry which is preliminary data.</text>
</comment>
<dbReference type="Pfam" id="PF02518">
    <property type="entry name" value="HATPase_c"/>
    <property type="match status" value="1"/>
</dbReference>
<accession>A0ABX5PVE9</accession>
<keyword evidence="6" id="KW-0067">ATP-binding</keyword>
<dbReference type="SMART" id="SM00387">
    <property type="entry name" value="HATPase_c"/>
    <property type="match status" value="1"/>
</dbReference>
<comment type="catalytic activity">
    <reaction evidence="1">
        <text>ATP + protein L-histidine = ADP + protein N-phospho-L-histidine.</text>
        <dbReference type="EC" id="2.7.13.3"/>
    </reaction>
</comment>